<evidence type="ECO:0000259" key="1">
    <source>
        <dbReference type="Pfam" id="PF00534"/>
    </source>
</evidence>
<keyword evidence="3" id="KW-0808">Transferase</keyword>
<dbReference type="Proteomes" id="UP000645257">
    <property type="component" value="Unassembled WGS sequence"/>
</dbReference>
<dbReference type="CDD" id="cd03801">
    <property type="entry name" value="GT4_PimA-like"/>
    <property type="match status" value="1"/>
</dbReference>
<comment type="caution">
    <text evidence="3">The sequence shown here is derived from an EMBL/GenBank/DDBJ whole genome shotgun (WGS) entry which is preliminary data.</text>
</comment>
<dbReference type="InterPro" id="IPR001296">
    <property type="entry name" value="Glyco_trans_1"/>
</dbReference>
<dbReference type="Pfam" id="PF00534">
    <property type="entry name" value="Glycos_transf_1"/>
    <property type="match status" value="1"/>
</dbReference>
<dbReference type="Pfam" id="PF13439">
    <property type="entry name" value="Glyco_transf_4"/>
    <property type="match status" value="1"/>
</dbReference>
<dbReference type="PANTHER" id="PTHR12526">
    <property type="entry name" value="GLYCOSYLTRANSFERASE"/>
    <property type="match status" value="1"/>
</dbReference>
<reference evidence="3" key="1">
    <citation type="journal article" date="2014" name="Int. J. Syst. Evol. Microbiol.">
        <title>Complete genome sequence of Corynebacterium casei LMG S-19264T (=DSM 44701T), isolated from a smear-ripened cheese.</title>
        <authorList>
            <consortium name="US DOE Joint Genome Institute (JGI-PGF)"/>
            <person name="Walter F."/>
            <person name="Albersmeier A."/>
            <person name="Kalinowski J."/>
            <person name="Ruckert C."/>
        </authorList>
    </citation>
    <scope>NUCLEOTIDE SEQUENCE</scope>
    <source>
        <strain evidence="3">KCTC 32182</strain>
    </source>
</reference>
<keyword evidence="4" id="KW-1185">Reference proteome</keyword>
<dbReference type="Gene3D" id="3.40.50.2000">
    <property type="entry name" value="Glycogen Phosphorylase B"/>
    <property type="match status" value="2"/>
</dbReference>
<dbReference type="RefSeq" id="WP_244976379.1">
    <property type="nucleotide sequence ID" value="NZ_CP069161.1"/>
</dbReference>
<gene>
    <name evidence="3" type="ORF">GCM10011289_19930</name>
</gene>
<protein>
    <submittedName>
        <fullName evidence="3">Glycosyl transferase family 1</fullName>
    </submittedName>
</protein>
<name>A0A918P2Q9_9NEIS</name>
<proteinExistence type="predicted"/>
<evidence type="ECO:0000313" key="3">
    <source>
        <dbReference type="EMBL" id="GGY16629.1"/>
    </source>
</evidence>
<evidence type="ECO:0000259" key="2">
    <source>
        <dbReference type="Pfam" id="PF13439"/>
    </source>
</evidence>
<dbReference type="GO" id="GO:0016757">
    <property type="term" value="F:glycosyltransferase activity"/>
    <property type="evidence" value="ECO:0007669"/>
    <property type="project" value="InterPro"/>
</dbReference>
<feature type="domain" description="Glycosyl transferase family 1" evidence="1">
    <location>
        <begin position="200"/>
        <end position="353"/>
    </location>
</feature>
<dbReference type="SUPFAM" id="SSF53756">
    <property type="entry name" value="UDP-Glycosyltransferase/glycogen phosphorylase"/>
    <property type="match status" value="1"/>
</dbReference>
<dbReference type="InterPro" id="IPR028098">
    <property type="entry name" value="Glyco_trans_4-like_N"/>
</dbReference>
<dbReference type="EMBL" id="BMYX01000010">
    <property type="protein sequence ID" value="GGY16629.1"/>
    <property type="molecule type" value="Genomic_DNA"/>
</dbReference>
<dbReference type="AlphaFoldDB" id="A0A918P2Q9"/>
<accession>A0A918P2Q9</accession>
<sequence length="393" mass="43815">MNTGSMTSNAVPRLAIVRQKYNPAGGAERFVSRAVGALRDAGEVDVVLIARRWESLAGLTPCLVNPFFLGNVWRDWGFARAARRAWKSMGISLVQSHERIPGCSIYRAGDGLHARWLEIRRQGLGFWGRLSLWCNPYHHYTLAAERAMFTHPDLQLVICNSRMVKNEIRSAFGLPEESFAVIHNGLDTEKFSLALRERYRESMRRALTIPQNAPVLLHVGSGFERKGLKASLAAVRANPDVWLVVVGRDKNDRDYKAMARRYGIADRVYFAGAQDDVLPFYGMADALVLTSLYDPFPNVGIEALASGLPVFTSPTCGTAELIQNGNNGWVVESAQDVSGLSHAVAEWMADRRRWPELRIAARRSVEHMTLEAMASELLGCYQRILASSARKVK</sequence>
<reference evidence="3" key="2">
    <citation type="submission" date="2020-09" db="EMBL/GenBank/DDBJ databases">
        <authorList>
            <person name="Sun Q."/>
            <person name="Kim S."/>
        </authorList>
    </citation>
    <scope>NUCLEOTIDE SEQUENCE</scope>
    <source>
        <strain evidence="3">KCTC 32182</strain>
    </source>
</reference>
<feature type="domain" description="Glycosyltransferase subfamily 4-like N-terminal" evidence="2">
    <location>
        <begin position="25"/>
        <end position="190"/>
    </location>
</feature>
<organism evidence="3 4">
    <name type="scientific">Paludibacterium paludis</name>
    <dbReference type="NCBI Taxonomy" id="1225769"/>
    <lineage>
        <taxon>Bacteria</taxon>
        <taxon>Pseudomonadati</taxon>
        <taxon>Pseudomonadota</taxon>
        <taxon>Betaproteobacteria</taxon>
        <taxon>Neisseriales</taxon>
        <taxon>Chromobacteriaceae</taxon>
        <taxon>Paludibacterium</taxon>
    </lineage>
</organism>
<evidence type="ECO:0000313" key="4">
    <source>
        <dbReference type="Proteomes" id="UP000645257"/>
    </source>
</evidence>
<dbReference type="PANTHER" id="PTHR12526:SF623">
    <property type="entry name" value="WABG"/>
    <property type="match status" value="1"/>
</dbReference>